<name>A0ABQ9LH54_HEVBR</name>
<dbReference type="PROSITE" id="PS51450">
    <property type="entry name" value="LRR"/>
    <property type="match status" value="1"/>
</dbReference>
<proteinExistence type="predicted"/>
<feature type="domain" description="TIR" evidence="8">
    <location>
        <begin position="13"/>
        <end position="179"/>
    </location>
</feature>
<dbReference type="Gene3D" id="3.40.50.10140">
    <property type="entry name" value="Toll/interleukin-1 receptor homology (TIR) domain"/>
    <property type="match status" value="1"/>
</dbReference>
<organism evidence="9 10">
    <name type="scientific">Hevea brasiliensis</name>
    <name type="common">Para rubber tree</name>
    <name type="synonym">Siphonia brasiliensis</name>
    <dbReference type="NCBI Taxonomy" id="3981"/>
    <lineage>
        <taxon>Eukaryota</taxon>
        <taxon>Viridiplantae</taxon>
        <taxon>Streptophyta</taxon>
        <taxon>Embryophyta</taxon>
        <taxon>Tracheophyta</taxon>
        <taxon>Spermatophyta</taxon>
        <taxon>Magnoliopsida</taxon>
        <taxon>eudicotyledons</taxon>
        <taxon>Gunneridae</taxon>
        <taxon>Pentapetalae</taxon>
        <taxon>rosids</taxon>
        <taxon>fabids</taxon>
        <taxon>Malpighiales</taxon>
        <taxon>Euphorbiaceae</taxon>
        <taxon>Crotonoideae</taxon>
        <taxon>Micrandreae</taxon>
        <taxon>Hevea</taxon>
    </lineage>
</organism>
<comment type="catalytic activity">
    <reaction evidence="6">
        <text>NAD(+) + H2O = ADP-D-ribose + nicotinamide + H(+)</text>
        <dbReference type="Rhea" id="RHEA:16301"/>
        <dbReference type="ChEBI" id="CHEBI:15377"/>
        <dbReference type="ChEBI" id="CHEBI:15378"/>
        <dbReference type="ChEBI" id="CHEBI:17154"/>
        <dbReference type="ChEBI" id="CHEBI:57540"/>
        <dbReference type="ChEBI" id="CHEBI:57967"/>
        <dbReference type="EC" id="3.2.2.6"/>
    </reaction>
    <physiologicalReaction direction="left-to-right" evidence="6">
        <dbReference type="Rhea" id="RHEA:16302"/>
    </physiologicalReaction>
</comment>
<protein>
    <recommendedName>
        <fullName evidence="1">ADP-ribosyl cyclase/cyclic ADP-ribose hydrolase</fullName>
        <ecNumber evidence="1">3.2.2.6</ecNumber>
    </recommendedName>
</protein>
<dbReference type="PROSITE" id="PS50104">
    <property type="entry name" value="TIR"/>
    <property type="match status" value="1"/>
</dbReference>
<evidence type="ECO:0000256" key="2">
    <source>
        <dbReference type="ARBA" id="ARBA00022614"/>
    </source>
</evidence>
<dbReference type="SMART" id="SM00255">
    <property type="entry name" value="TIR"/>
    <property type="match status" value="1"/>
</dbReference>
<evidence type="ECO:0000313" key="10">
    <source>
        <dbReference type="Proteomes" id="UP001174677"/>
    </source>
</evidence>
<dbReference type="EMBL" id="JARPOI010000012">
    <property type="protein sequence ID" value="KAJ9167281.1"/>
    <property type="molecule type" value="Genomic_DNA"/>
</dbReference>
<evidence type="ECO:0000256" key="6">
    <source>
        <dbReference type="ARBA" id="ARBA00047304"/>
    </source>
</evidence>
<dbReference type="InterPro" id="IPR056789">
    <property type="entry name" value="LRR_R13L1-DRL21"/>
</dbReference>
<evidence type="ECO:0000313" key="9">
    <source>
        <dbReference type="EMBL" id="KAJ9167281.1"/>
    </source>
</evidence>
<keyword evidence="10" id="KW-1185">Reference proteome</keyword>
<dbReference type="EC" id="3.2.2.6" evidence="1"/>
<dbReference type="InterPro" id="IPR035897">
    <property type="entry name" value="Toll_tir_struct_dom_sf"/>
</dbReference>
<evidence type="ECO:0000256" key="4">
    <source>
        <dbReference type="ARBA" id="ARBA00022801"/>
    </source>
</evidence>
<evidence type="ECO:0000256" key="1">
    <source>
        <dbReference type="ARBA" id="ARBA00011982"/>
    </source>
</evidence>
<keyword evidence="7" id="KW-0472">Membrane</keyword>
<evidence type="ECO:0000256" key="7">
    <source>
        <dbReference type="SAM" id="Phobius"/>
    </source>
</evidence>
<dbReference type="SUPFAM" id="SSF52200">
    <property type="entry name" value="Toll/Interleukin receptor TIR domain"/>
    <property type="match status" value="1"/>
</dbReference>
<gene>
    <name evidence="9" type="ORF">P3X46_021945</name>
</gene>
<dbReference type="InterPro" id="IPR000157">
    <property type="entry name" value="TIR_dom"/>
</dbReference>
<dbReference type="Pfam" id="PF01582">
    <property type="entry name" value="TIR"/>
    <property type="match status" value="1"/>
</dbReference>
<reference evidence="9 10" key="1">
    <citation type="journal article" date="2023" name="Plant Biotechnol. J.">
        <title>Chromosome-level wild Hevea brasiliensis genome provides new tools for genomic-assisted breeding and valuable loci to elevate rubber yield.</title>
        <authorList>
            <person name="Cheng H."/>
            <person name="Song X."/>
            <person name="Hu Y."/>
            <person name="Wu T."/>
            <person name="Yang Q."/>
            <person name="An Z."/>
            <person name="Feng S."/>
            <person name="Deng Z."/>
            <person name="Wu W."/>
            <person name="Zeng X."/>
            <person name="Tu M."/>
            <person name="Wang X."/>
            <person name="Huang H."/>
        </authorList>
    </citation>
    <scope>NUCLEOTIDE SEQUENCE [LARGE SCALE GENOMIC DNA]</scope>
    <source>
        <strain evidence="9">MT/VB/25A 57/8</strain>
    </source>
</reference>
<dbReference type="InterPro" id="IPR001611">
    <property type="entry name" value="Leu-rich_rpt"/>
</dbReference>
<dbReference type="Pfam" id="PF23282">
    <property type="entry name" value="WHD_ROQ1"/>
    <property type="match status" value="1"/>
</dbReference>
<dbReference type="PANTHER" id="PTHR11017:SF354">
    <property type="entry name" value="ADP-RIBOSYL CYCLASE_CYCLIC ADP-RIBOSE HYDROLASE"/>
    <property type="match status" value="1"/>
</dbReference>
<dbReference type="InterPro" id="IPR058192">
    <property type="entry name" value="WHD_ROQ1-like"/>
</dbReference>
<keyword evidence="4" id="KW-0378">Hydrolase</keyword>
<keyword evidence="7" id="KW-0812">Transmembrane</keyword>
<dbReference type="Pfam" id="PF20160">
    <property type="entry name" value="C-JID"/>
    <property type="match status" value="1"/>
</dbReference>
<dbReference type="InterPro" id="IPR032675">
    <property type="entry name" value="LRR_dom_sf"/>
</dbReference>
<dbReference type="Pfam" id="PF00931">
    <property type="entry name" value="NB-ARC"/>
    <property type="match status" value="1"/>
</dbReference>
<dbReference type="Pfam" id="PF25019">
    <property type="entry name" value="LRR_R13L1-DRL21"/>
    <property type="match status" value="1"/>
</dbReference>
<evidence type="ECO:0000256" key="3">
    <source>
        <dbReference type="ARBA" id="ARBA00022737"/>
    </source>
</evidence>
<dbReference type="SUPFAM" id="SSF52540">
    <property type="entry name" value="P-loop containing nucleoside triphosphate hydrolases"/>
    <property type="match status" value="1"/>
</dbReference>
<evidence type="ECO:0000259" key="8">
    <source>
        <dbReference type="PROSITE" id="PS50104"/>
    </source>
</evidence>
<dbReference type="Gene3D" id="1.10.8.430">
    <property type="entry name" value="Helical domain of apoptotic protease-activating factors"/>
    <property type="match status" value="1"/>
</dbReference>
<dbReference type="PANTHER" id="PTHR11017">
    <property type="entry name" value="LEUCINE-RICH REPEAT-CONTAINING PROTEIN"/>
    <property type="match status" value="1"/>
</dbReference>
<accession>A0ABQ9LH54</accession>
<dbReference type="InterPro" id="IPR002182">
    <property type="entry name" value="NB-ARC"/>
</dbReference>
<comment type="caution">
    <text evidence="9">The sequence shown here is derived from an EMBL/GenBank/DDBJ whole genome shotgun (WGS) entry which is preliminary data.</text>
</comment>
<dbReference type="Gene3D" id="3.80.10.10">
    <property type="entry name" value="Ribonuclease Inhibitor"/>
    <property type="match status" value="3"/>
</dbReference>
<keyword evidence="5" id="KW-0520">NAD</keyword>
<dbReference type="PRINTS" id="PR00364">
    <property type="entry name" value="DISEASERSIST"/>
</dbReference>
<keyword evidence="3" id="KW-0677">Repeat</keyword>
<dbReference type="Gene3D" id="3.40.50.300">
    <property type="entry name" value="P-loop containing nucleotide triphosphate hydrolases"/>
    <property type="match status" value="1"/>
</dbReference>
<keyword evidence="7" id="KW-1133">Transmembrane helix</keyword>
<dbReference type="Proteomes" id="UP001174677">
    <property type="component" value="Chromosome 12"/>
</dbReference>
<keyword evidence="2" id="KW-0433">Leucine-rich repeat</keyword>
<sequence>MASTSSLGFSSKTTYDVFLSFSGIDTRSNFTDHLHVALRRRSLTTFIDDVLERGEGISPALMKAIEESMISVVILSENYASSRWCLDELVKIIDCKKGMGRKVLPIFYHVDPSDVRKQTGKFGEAFGKVKEKFKQRLDIVEKWSTALMEAANLSGWDSENYRLESKLIDKVVNQIMKKLYPISFSACHGLVGIDAHVNKILPLLCIETADVRFIGIWGMGGIGKTTTTEVLFSQISDEFDVCYFLSNVRENAEKNELLHLRQKLFSELVGDKLLSIQMLHVLPTIVLDILRRKKVLIVLDDVNDSEQLEALAGYHGWYGSGSRVIVTSRDKEVLVGGVDQIYKVEGLNYCDALQLLSVKAFKQEHPPEEFMKFAERVVNYAKGVPLALKVLGSHLCKRSPKEWEIVLKELKKIPISKIHKILKISYDSLEQTEKAVFLDIACFFKGQDKDCVEDILDGCDLTPSLGIIRLVEKCLVIVVNNKLEMHDLIQEIGQHIARHEHSRLWEFTKICDILVTEKVNKAVEGICLDTSKMGMTRLNSATFSQMPNLRLLKFFRHSNKKDSTPETFILESAKKNHLQNLPNKLSLPHWEEYPYSSLPLCFSMENLVLLNLEDSDVKRLWHGDKCPQKLKYLYLSGSKKLATLPNLSSATNLERIDLKGCESLLEIPSSIQFLHKLTYLNLDDCINLRSLPSLLHLKNLKELSLSFCINLKKMSEIPSGIKQLDLICCGAEEWSASVQSFDTLKYMHISMCKNLRGLPSSLHLTSVETLKLFRCSNLNKFPNVTGYRERILLEEVAIEELPSTIGCLFSLVELKLEKCNKLESLPGSICELKCLEGLFLRGCSKLGRLPSLCGLCSLTHLYLDDTAVSEIPSDIFSLSSLRLLSLNNCKRLQHLPELPERTTVLQVFNCTSLETVKSPLPFALVPKCNGCRRQKGIFNYCNCFNLEHNTLGNILTNARLRIEEKFGFSEFSDSFLVGLPGTEIPEWFSYENLGSSIAFVLPPKCINAKYLHLAFCVVLEFKVPLAMEKYNNFVLACELHLKNADGNEVPLIVAAPKIYHDNVHFGAAIESDHVFLWHNRHRIKPWLRHNCSDVNKLSIESEFKVDNLHKGNARHIDLVELKLKRRGIHLLYAFEDEEYQCSPSTIQTKLSLQYSSTVSNFMQQVRGNTWFLNGFCFILSCSFWLLSFWVLKSFGSASLF</sequence>
<dbReference type="InterPro" id="IPR044974">
    <property type="entry name" value="Disease_R_plants"/>
</dbReference>
<dbReference type="InterPro" id="IPR045344">
    <property type="entry name" value="C-JID"/>
</dbReference>
<evidence type="ECO:0000256" key="5">
    <source>
        <dbReference type="ARBA" id="ARBA00023027"/>
    </source>
</evidence>
<dbReference type="SUPFAM" id="SSF52058">
    <property type="entry name" value="L domain-like"/>
    <property type="match status" value="1"/>
</dbReference>
<dbReference type="InterPro" id="IPR027417">
    <property type="entry name" value="P-loop_NTPase"/>
</dbReference>
<feature type="transmembrane region" description="Helical" evidence="7">
    <location>
        <begin position="1170"/>
        <end position="1191"/>
    </location>
</feature>
<dbReference type="InterPro" id="IPR042197">
    <property type="entry name" value="Apaf_helical"/>
</dbReference>